<protein>
    <submittedName>
        <fullName evidence="1">MarR family transcriptional regulator</fullName>
    </submittedName>
</protein>
<name>A0ABT0K3I6_9ACTN</name>
<evidence type="ECO:0000313" key="1">
    <source>
        <dbReference type="EMBL" id="MCK9878363.1"/>
    </source>
</evidence>
<accession>A0ABT0K3I6</accession>
<keyword evidence="2" id="KW-1185">Reference proteome</keyword>
<dbReference type="InterPro" id="IPR036390">
    <property type="entry name" value="WH_DNA-bd_sf"/>
</dbReference>
<proteinExistence type="predicted"/>
<dbReference type="SUPFAM" id="SSF46785">
    <property type="entry name" value="Winged helix' DNA-binding domain"/>
    <property type="match status" value="1"/>
</dbReference>
<dbReference type="RefSeq" id="WP_248826480.1">
    <property type="nucleotide sequence ID" value="NZ_JALKFT010000032.1"/>
</dbReference>
<sequence length="158" mass="17386">MATDITPHPDEVLARQPAGYWTGAAHRTIVGRIRAELAVDDLTQPHWWILNHVAGAPARWDRPGLIRRLARFDDLGTDFDAVLDDLLARGWLTPSPQPAGTPVFTLTEAGEAGRARAVERTRQAHAQMHQGITTEQYAAALTVLRRMIANLDGDAELP</sequence>
<reference evidence="1 2" key="1">
    <citation type="submission" date="2022-04" db="EMBL/GenBank/DDBJ databases">
        <title>Genome diversity in the genus Frankia.</title>
        <authorList>
            <person name="Carlos-Shanley C."/>
            <person name="Hahn D."/>
        </authorList>
    </citation>
    <scope>NUCLEOTIDE SEQUENCE [LARGE SCALE GENOMIC DNA]</scope>
    <source>
        <strain evidence="1 2">Ag45/Mut15</strain>
    </source>
</reference>
<dbReference type="EMBL" id="JALKFT010000032">
    <property type="protein sequence ID" value="MCK9878363.1"/>
    <property type="molecule type" value="Genomic_DNA"/>
</dbReference>
<organism evidence="1 2">
    <name type="scientific">Frankia umida</name>
    <dbReference type="NCBI Taxonomy" id="573489"/>
    <lineage>
        <taxon>Bacteria</taxon>
        <taxon>Bacillati</taxon>
        <taxon>Actinomycetota</taxon>
        <taxon>Actinomycetes</taxon>
        <taxon>Frankiales</taxon>
        <taxon>Frankiaceae</taxon>
        <taxon>Frankia</taxon>
    </lineage>
</organism>
<gene>
    <name evidence="1" type="ORF">MXD59_21755</name>
</gene>
<dbReference type="Gene3D" id="1.10.10.10">
    <property type="entry name" value="Winged helix-like DNA-binding domain superfamily/Winged helix DNA-binding domain"/>
    <property type="match status" value="1"/>
</dbReference>
<dbReference type="InterPro" id="IPR036388">
    <property type="entry name" value="WH-like_DNA-bd_sf"/>
</dbReference>
<dbReference type="Proteomes" id="UP001201873">
    <property type="component" value="Unassembled WGS sequence"/>
</dbReference>
<comment type="caution">
    <text evidence="1">The sequence shown here is derived from an EMBL/GenBank/DDBJ whole genome shotgun (WGS) entry which is preliminary data.</text>
</comment>
<evidence type="ECO:0000313" key="2">
    <source>
        <dbReference type="Proteomes" id="UP001201873"/>
    </source>
</evidence>